<sequence length="30" mass="3410">MVLCILVLLFLYSAIRMLHQSSINLTCINS</sequence>
<protein>
    <submittedName>
        <fullName evidence="2">Uncharacterized protein</fullName>
    </submittedName>
</protein>
<evidence type="ECO:0000313" key="2">
    <source>
        <dbReference type="EMBL" id="JAD60786.1"/>
    </source>
</evidence>
<dbReference type="AlphaFoldDB" id="A0A0A9BBS2"/>
<reference evidence="2" key="2">
    <citation type="journal article" date="2015" name="Data Brief">
        <title>Shoot transcriptome of the giant reed, Arundo donax.</title>
        <authorList>
            <person name="Barrero R.A."/>
            <person name="Guerrero F.D."/>
            <person name="Moolhuijzen P."/>
            <person name="Goolsby J.A."/>
            <person name="Tidwell J."/>
            <person name="Bellgard S.E."/>
            <person name="Bellgard M.I."/>
        </authorList>
    </citation>
    <scope>NUCLEOTIDE SEQUENCE</scope>
    <source>
        <tissue evidence="2">Shoot tissue taken approximately 20 cm above the soil surface</tissue>
    </source>
</reference>
<reference evidence="2" key="1">
    <citation type="submission" date="2014-09" db="EMBL/GenBank/DDBJ databases">
        <authorList>
            <person name="Magalhaes I.L.F."/>
            <person name="Oliveira U."/>
            <person name="Santos F.R."/>
            <person name="Vidigal T.H.D.A."/>
            <person name="Brescovit A.D."/>
            <person name="Santos A.J."/>
        </authorList>
    </citation>
    <scope>NUCLEOTIDE SEQUENCE</scope>
    <source>
        <tissue evidence="2">Shoot tissue taken approximately 20 cm above the soil surface</tissue>
    </source>
</reference>
<name>A0A0A9BBS2_ARUDO</name>
<feature type="chain" id="PRO_5002060445" evidence="1">
    <location>
        <begin position="21"/>
        <end position="30"/>
    </location>
</feature>
<feature type="signal peptide" evidence="1">
    <location>
        <begin position="1"/>
        <end position="20"/>
    </location>
</feature>
<organism evidence="2">
    <name type="scientific">Arundo donax</name>
    <name type="common">Giant reed</name>
    <name type="synonym">Donax arundinaceus</name>
    <dbReference type="NCBI Taxonomy" id="35708"/>
    <lineage>
        <taxon>Eukaryota</taxon>
        <taxon>Viridiplantae</taxon>
        <taxon>Streptophyta</taxon>
        <taxon>Embryophyta</taxon>
        <taxon>Tracheophyta</taxon>
        <taxon>Spermatophyta</taxon>
        <taxon>Magnoliopsida</taxon>
        <taxon>Liliopsida</taxon>
        <taxon>Poales</taxon>
        <taxon>Poaceae</taxon>
        <taxon>PACMAD clade</taxon>
        <taxon>Arundinoideae</taxon>
        <taxon>Arundineae</taxon>
        <taxon>Arundo</taxon>
    </lineage>
</organism>
<evidence type="ECO:0000256" key="1">
    <source>
        <dbReference type="SAM" id="SignalP"/>
    </source>
</evidence>
<proteinExistence type="predicted"/>
<dbReference type="EMBL" id="GBRH01237109">
    <property type="protein sequence ID" value="JAD60786.1"/>
    <property type="molecule type" value="Transcribed_RNA"/>
</dbReference>
<keyword evidence="1" id="KW-0732">Signal</keyword>
<accession>A0A0A9BBS2</accession>